<feature type="transmembrane region" description="Helical" evidence="1">
    <location>
        <begin position="213"/>
        <end position="232"/>
    </location>
</feature>
<feature type="transmembrane region" description="Helical" evidence="1">
    <location>
        <begin position="124"/>
        <end position="147"/>
    </location>
</feature>
<keyword evidence="1" id="KW-1133">Transmembrane helix</keyword>
<dbReference type="OMA" id="INATYLH"/>
<dbReference type="KEGG" id="cbr:CBG_03053"/>
<name>A8WSW6_CAEBR</name>
<feature type="transmembrane region" description="Helical" evidence="1">
    <location>
        <begin position="417"/>
        <end position="441"/>
    </location>
</feature>
<gene>
    <name evidence="2 4" type="ORF">CBG03053</name>
    <name evidence="2" type="ORF">CBG_03053</name>
</gene>
<dbReference type="CTD" id="8572765"/>
<feature type="transmembrane region" description="Helical" evidence="1">
    <location>
        <begin position="280"/>
        <end position="297"/>
    </location>
</feature>
<dbReference type="AlphaFoldDB" id="A8WSW6"/>
<dbReference type="FunCoup" id="A8WSW6">
    <property type="interactions" value="35"/>
</dbReference>
<feature type="transmembrane region" description="Helical" evidence="1">
    <location>
        <begin position="6"/>
        <end position="26"/>
    </location>
</feature>
<keyword evidence="3" id="KW-1185">Reference proteome</keyword>
<feature type="transmembrane region" description="Helical" evidence="1">
    <location>
        <begin position="589"/>
        <end position="611"/>
    </location>
</feature>
<sequence length="689" mass="77874">MHLSPESLYLRFFLLPLPFFWLSVTFPEKKTCWELHPITGQMVLVFSENGSIQMKNDRKYWYFLLALGTLALLNALVSTITKPMELMHHFSVINIHWINTIIFLAGLSPFIFPQKTLKSETAIVVVNVLSFCICVSCAFADLGNLAIKTFGTPNNTGILSNFISDDEIETRDHLFAYNCLDLAICVLAACMSHKLIVNRIEASPNTDSRRFQGYGVALIIMTVTGLANHMWQRLIMVNHKQAIFLDMHTIDEFSWLVINLATGVFVFLSSRSNQIIQSTSFVLSGATIYPSFFYAWLDYRIMTSAHSKFLFRQAITSLMIAIPHMFVLLTIFLTFIMTRRDATRVQLTHLNKVIFMGFSVFFLTISLSLVNVNLYALFTKQFYKIFHSSEQKLPFLTAFMSLFTGLSVATKFNYITIAASLVIGILAINATYLHIFSYIYLQFNGYFIDGTSSEFLVLPADKYDNGTETSSVHTIETSLNVLSFIGSSVLVLFLAYLARTALPPPDNTEESTEEILVKKKHEKSVLGLGVVMLFSAVFVLSLAFYVFFRTKSPHPLVTIYSQLFHVVLALSITSYALFQVLVAEHLSRFPILSCALIILSVIRALDILTQIDYKDIGNQPLTWTIHALVEYMAMFFHFATIAIVFRIEGAGRPLIEPAEIPMSFENPLGNATDENGYIMLRTAENEQTD</sequence>
<dbReference type="InParanoid" id="A8WSW6"/>
<evidence type="ECO:0000313" key="4">
    <source>
        <dbReference type="WormBase" id="CBG03053a"/>
    </source>
</evidence>
<feature type="transmembrane region" description="Helical" evidence="1">
    <location>
        <begin position="309"/>
        <end position="333"/>
    </location>
</feature>
<proteinExistence type="predicted"/>
<dbReference type="WormBase" id="CBG03053a">
    <property type="protein sequence ID" value="CBP49706"/>
    <property type="gene ID" value="WBGene00025994"/>
</dbReference>
<feature type="transmembrane region" description="Helical" evidence="1">
    <location>
        <begin position="93"/>
        <end position="112"/>
    </location>
</feature>
<dbReference type="HOGENOM" id="CLU_425336_0_0_1"/>
<feature type="transmembrane region" description="Helical" evidence="1">
    <location>
        <begin position="60"/>
        <end position="81"/>
    </location>
</feature>
<feature type="transmembrane region" description="Helical" evidence="1">
    <location>
        <begin position="252"/>
        <end position="268"/>
    </location>
</feature>
<evidence type="ECO:0000256" key="1">
    <source>
        <dbReference type="SAM" id="Phobius"/>
    </source>
</evidence>
<organism evidence="2 3">
    <name type="scientific">Caenorhabditis briggsae</name>
    <dbReference type="NCBI Taxonomy" id="6238"/>
    <lineage>
        <taxon>Eukaryota</taxon>
        <taxon>Metazoa</taxon>
        <taxon>Ecdysozoa</taxon>
        <taxon>Nematoda</taxon>
        <taxon>Chromadorea</taxon>
        <taxon>Rhabditida</taxon>
        <taxon>Rhabditina</taxon>
        <taxon>Rhabditomorpha</taxon>
        <taxon>Rhabditoidea</taxon>
        <taxon>Rhabditidae</taxon>
        <taxon>Peloderinae</taxon>
        <taxon>Caenorhabditis</taxon>
    </lineage>
</organism>
<dbReference type="Proteomes" id="UP000008549">
    <property type="component" value="Unassembled WGS sequence"/>
</dbReference>
<feature type="transmembrane region" description="Helical" evidence="1">
    <location>
        <begin position="353"/>
        <end position="378"/>
    </location>
</feature>
<keyword evidence="1" id="KW-0812">Transmembrane</keyword>
<dbReference type="EMBL" id="HE601438">
    <property type="protein sequence ID" value="CAP23575.2"/>
    <property type="molecule type" value="Genomic_DNA"/>
</dbReference>
<feature type="transmembrane region" description="Helical" evidence="1">
    <location>
        <begin position="623"/>
        <end position="645"/>
    </location>
</feature>
<feature type="transmembrane region" description="Helical" evidence="1">
    <location>
        <begin position="479"/>
        <end position="498"/>
    </location>
</feature>
<feature type="transmembrane region" description="Helical" evidence="1">
    <location>
        <begin position="525"/>
        <end position="547"/>
    </location>
</feature>
<reference evidence="2 3" key="2">
    <citation type="journal article" date="2011" name="PLoS Genet.">
        <title>Caenorhabditis briggsae recombinant inbred line genotypes reveal inter-strain incompatibility and the evolution of recombination.</title>
        <authorList>
            <person name="Ross J.A."/>
            <person name="Koboldt D.C."/>
            <person name="Staisch J.E."/>
            <person name="Chamberlin H.M."/>
            <person name="Gupta B.P."/>
            <person name="Miller R.D."/>
            <person name="Baird S.E."/>
            <person name="Haag E.S."/>
        </authorList>
    </citation>
    <scope>NUCLEOTIDE SEQUENCE [LARGE SCALE GENOMIC DNA]</scope>
    <source>
        <strain evidence="2 3">AF16</strain>
    </source>
</reference>
<keyword evidence="1" id="KW-0472">Membrane</keyword>
<evidence type="ECO:0000313" key="3">
    <source>
        <dbReference type="Proteomes" id="UP000008549"/>
    </source>
</evidence>
<evidence type="ECO:0000313" key="2">
    <source>
        <dbReference type="EMBL" id="CAP23575.2"/>
    </source>
</evidence>
<reference evidence="2 3" key="1">
    <citation type="journal article" date="2003" name="PLoS Biol.">
        <title>The genome sequence of Caenorhabditis briggsae: a platform for comparative genomics.</title>
        <authorList>
            <person name="Stein L.D."/>
            <person name="Bao Z."/>
            <person name="Blasiar D."/>
            <person name="Blumenthal T."/>
            <person name="Brent M.R."/>
            <person name="Chen N."/>
            <person name="Chinwalla A."/>
            <person name="Clarke L."/>
            <person name="Clee C."/>
            <person name="Coghlan A."/>
            <person name="Coulson A."/>
            <person name="D'Eustachio P."/>
            <person name="Fitch D.H."/>
            <person name="Fulton L.A."/>
            <person name="Fulton R.E."/>
            <person name="Griffiths-Jones S."/>
            <person name="Harris T.W."/>
            <person name="Hillier L.W."/>
            <person name="Kamath R."/>
            <person name="Kuwabara P.E."/>
            <person name="Mardis E.R."/>
            <person name="Marra M.A."/>
            <person name="Miner T.L."/>
            <person name="Minx P."/>
            <person name="Mullikin J.C."/>
            <person name="Plumb R.W."/>
            <person name="Rogers J."/>
            <person name="Schein J.E."/>
            <person name="Sohrmann M."/>
            <person name="Spieth J."/>
            <person name="Stajich J.E."/>
            <person name="Wei C."/>
            <person name="Willey D."/>
            <person name="Wilson R.K."/>
            <person name="Durbin R."/>
            <person name="Waterston R.H."/>
        </authorList>
    </citation>
    <scope>NUCLEOTIDE SEQUENCE [LARGE SCALE GENOMIC DNA]</scope>
    <source>
        <strain evidence="2 3">AF16</strain>
    </source>
</reference>
<dbReference type="GeneID" id="8572765"/>
<feature type="transmembrane region" description="Helical" evidence="1">
    <location>
        <begin position="559"/>
        <end position="582"/>
    </location>
</feature>
<dbReference type="RefSeq" id="XP_002631250.2">
    <property type="nucleotide sequence ID" value="XM_002631204.2"/>
</dbReference>
<accession>A8WSW6</accession>
<dbReference type="eggNOG" id="ENOG502SQ3J">
    <property type="taxonomic scope" value="Eukaryota"/>
</dbReference>
<feature type="transmembrane region" description="Helical" evidence="1">
    <location>
        <begin position="393"/>
        <end position="410"/>
    </location>
</feature>
<protein>
    <submittedName>
        <fullName evidence="2">Protein CBG03053</fullName>
    </submittedName>
</protein>